<dbReference type="InterPro" id="IPR013083">
    <property type="entry name" value="Znf_RING/FYVE/PHD"/>
</dbReference>
<evidence type="ECO:0000313" key="6">
    <source>
        <dbReference type="Ensembl" id="ENSPCLP00000020140.1"/>
    </source>
</evidence>
<sequence>ADIAYVIPCNHMFCTGCILQWAMLRNSCPLCRTVMQTIRVSVPGGNLTVQTLLKPQQLRPCPPPCASLSMPTALWCRPLP</sequence>
<evidence type="ECO:0000256" key="2">
    <source>
        <dbReference type="ARBA" id="ARBA00022771"/>
    </source>
</evidence>
<dbReference type="Proteomes" id="UP000472261">
    <property type="component" value="Unplaced"/>
</dbReference>
<dbReference type="Pfam" id="PF13639">
    <property type="entry name" value="zf-RING_2"/>
    <property type="match status" value="1"/>
</dbReference>
<keyword evidence="7" id="KW-1185">Reference proteome</keyword>
<evidence type="ECO:0000256" key="3">
    <source>
        <dbReference type="ARBA" id="ARBA00022833"/>
    </source>
</evidence>
<dbReference type="PROSITE" id="PS00518">
    <property type="entry name" value="ZF_RING_1"/>
    <property type="match status" value="1"/>
</dbReference>
<organism evidence="6 7">
    <name type="scientific">Phasianus colchicus</name>
    <name type="common">Common pheasant</name>
    <dbReference type="NCBI Taxonomy" id="9054"/>
    <lineage>
        <taxon>Eukaryota</taxon>
        <taxon>Metazoa</taxon>
        <taxon>Chordata</taxon>
        <taxon>Craniata</taxon>
        <taxon>Vertebrata</taxon>
        <taxon>Euteleostomi</taxon>
        <taxon>Archelosauria</taxon>
        <taxon>Archosauria</taxon>
        <taxon>Dinosauria</taxon>
        <taxon>Saurischia</taxon>
        <taxon>Theropoda</taxon>
        <taxon>Coelurosauria</taxon>
        <taxon>Aves</taxon>
        <taxon>Neognathae</taxon>
        <taxon>Galloanserae</taxon>
        <taxon>Galliformes</taxon>
        <taxon>Phasianidae</taxon>
        <taxon>Phasianinae</taxon>
        <taxon>Phasianus</taxon>
    </lineage>
</organism>
<accession>A0A669QKB2</accession>
<dbReference type="InterPro" id="IPR017907">
    <property type="entry name" value="Znf_RING_CS"/>
</dbReference>
<dbReference type="SUPFAM" id="SSF57850">
    <property type="entry name" value="RING/U-box"/>
    <property type="match status" value="1"/>
</dbReference>
<feature type="domain" description="RING-type" evidence="5">
    <location>
        <begin position="6"/>
        <end position="32"/>
    </location>
</feature>
<evidence type="ECO:0000256" key="4">
    <source>
        <dbReference type="PROSITE-ProRule" id="PRU00175"/>
    </source>
</evidence>
<protein>
    <recommendedName>
        <fullName evidence="5">RING-type domain-containing protein</fullName>
    </recommendedName>
</protein>
<name>A0A669QKB2_PHACC</name>
<reference evidence="6" key="2">
    <citation type="submission" date="2025-09" db="UniProtKB">
        <authorList>
            <consortium name="Ensembl"/>
        </authorList>
    </citation>
    <scope>IDENTIFICATION</scope>
</reference>
<dbReference type="PROSITE" id="PS50089">
    <property type="entry name" value="ZF_RING_2"/>
    <property type="match status" value="1"/>
</dbReference>
<reference evidence="6" key="1">
    <citation type="submission" date="2025-08" db="UniProtKB">
        <authorList>
            <consortium name="Ensembl"/>
        </authorList>
    </citation>
    <scope>IDENTIFICATION</scope>
</reference>
<evidence type="ECO:0000259" key="5">
    <source>
        <dbReference type="PROSITE" id="PS50089"/>
    </source>
</evidence>
<dbReference type="Gene3D" id="3.30.40.10">
    <property type="entry name" value="Zinc/RING finger domain, C3HC4 (zinc finger)"/>
    <property type="match status" value="1"/>
</dbReference>
<evidence type="ECO:0000256" key="1">
    <source>
        <dbReference type="ARBA" id="ARBA00022723"/>
    </source>
</evidence>
<keyword evidence="1" id="KW-0479">Metal-binding</keyword>
<proteinExistence type="predicted"/>
<keyword evidence="3" id="KW-0862">Zinc</keyword>
<dbReference type="AlphaFoldDB" id="A0A669QKB2"/>
<keyword evidence="2 4" id="KW-0863">Zinc-finger</keyword>
<dbReference type="Ensembl" id="ENSPCLT00000027587.1">
    <property type="protein sequence ID" value="ENSPCLP00000020140.1"/>
    <property type="gene ID" value="ENSPCLG00000017430.1"/>
</dbReference>
<dbReference type="GO" id="GO:0008270">
    <property type="term" value="F:zinc ion binding"/>
    <property type="evidence" value="ECO:0007669"/>
    <property type="project" value="UniProtKB-KW"/>
</dbReference>
<dbReference type="InterPro" id="IPR001841">
    <property type="entry name" value="Znf_RING"/>
</dbReference>
<evidence type="ECO:0000313" key="7">
    <source>
        <dbReference type="Proteomes" id="UP000472261"/>
    </source>
</evidence>